<dbReference type="PROSITE" id="PS51328">
    <property type="entry name" value="L_LECTIN_LIKE"/>
    <property type="match status" value="1"/>
</dbReference>
<proteinExistence type="predicted"/>
<protein>
    <recommendedName>
        <fullName evidence="6">L-type lectin-like domain-containing protein</fullName>
    </recommendedName>
</protein>
<dbReference type="Pfam" id="PF03388">
    <property type="entry name" value="Lectin_leg-like"/>
    <property type="match status" value="1"/>
</dbReference>
<keyword evidence="3" id="KW-0732">Signal</keyword>
<evidence type="ECO:0000256" key="4">
    <source>
        <dbReference type="ARBA" id="ARBA00022989"/>
    </source>
</evidence>
<dbReference type="GO" id="GO:0005793">
    <property type="term" value="C:endoplasmic reticulum-Golgi intermediate compartment"/>
    <property type="evidence" value="ECO:0007669"/>
    <property type="project" value="TreeGrafter"/>
</dbReference>
<dbReference type="PANTHER" id="PTHR12223">
    <property type="entry name" value="VESICULAR MANNOSE-BINDING LECTIN"/>
    <property type="match status" value="1"/>
</dbReference>
<feature type="domain" description="L-type lectin-like" evidence="6">
    <location>
        <begin position="1"/>
        <end position="68"/>
    </location>
</feature>
<keyword evidence="2" id="KW-0812">Transmembrane</keyword>
<reference evidence="7" key="2">
    <citation type="submission" date="2025-08" db="UniProtKB">
        <authorList>
            <consortium name="Ensembl"/>
        </authorList>
    </citation>
    <scope>IDENTIFICATION</scope>
</reference>
<evidence type="ECO:0000256" key="3">
    <source>
        <dbReference type="ARBA" id="ARBA00022729"/>
    </source>
</evidence>
<evidence type="ECO:0000259" key="6">
    <source>
        <dbReference type="PROSITE" id="PS51328"/>
    </source>
</evidence>
<dbReference type="GO" id="GO:0000139">
    <property type="term" value="C:Golgi membrane"/>
    <property type="evidence" value="ECO:0007669"/>
    <property type="project" value="TreeGrafter"/>
</dbReference>
<dbReference type="InterPro" id="IPR051136">
    <property type="entry name" value="Intracellular_Lectin-GPT"/>
</dbReference>
<dbReference type="InterPro" id="IPR013320">
    <property type="entry name" value="ConA-like_dom_sf"/>
</dbReference>
<dbReference type="SUPFAM" id="SSF49899">
    <property type="entry name" value="Concanavalin A-like lectins/glucanases"/>
    <property type="match status" value="1"/>
</dbReference>
<dbReference type="PANTHER" id="PTHR12223:SF31">
    <property type="entry name" value="PROTEIN ERGIC-53-LIKE"/>
    <property type="match status" value="1"/>
</dbReference>
<dbReference type="GO" id="GO:0005537">
    <property type="term" value="F:D-mannose binding"/>
    <property type="evidence" value="ECO:0007669"/>
    <property type="project" value="TreeGrafter"/>
</dbReference>
<organism evidence="7">
    <name type="scientific">Capra hircus</name>
    <name type="common">Goat</name>
    <dbReference type="NCBI Taxonomy" id="9925"/>
    <lineage>
        <taxon>Eukaryota</taxon>
        <taxon>Metazoa</taxon>
        <taxon>Chordata</taxon>
        <taxon>Craniata</taxon>
        <taxon>Vertebrata</taxon>
        <taxon>Euteleostomi</taxon>
        <taxon>Mammalia</taxon>
        <taxon>Eutheria</taxon>
        <taxon>Laurasiatheria</taxon>
        <taxon>Artiodactyla</taxon>
        <taxon>Ruminantia</taxon>
        <taxon>Pecora</taxon>
        <taxon>Bovidae</taxon>
        <taxon>Caprinae</taxon>
        <taxon>Capra</taxon>
    </lineage>
</organism>
<dbReference type="Gene3D" id="2.60.120.200">
    <property type="match status" value="1"/>
</dbReference>
<evidence type="ECO:0000256" key="1">
    <source>
        <dbReference type="ARBA" id="ARBA00004479"/>
    </source>
</evidence>
<sequence>MRNRSGAVWSTTPVLFPAWEVEIQMRVTGPGRRGAQGMAMWYTQGRGQVGPVLGAPDLGDGIGIFFDSSAQDAQVSGGLLPIVPPTPSPSALCPGLRLLVASHTEQPCHLRAGHRQAHPLRAAWGWRQPAAGLLPPGLPEPAIPLQSTDHLLGAEAACVLEQRPHSQRPR</sequence>
<dbReference type="GO" id="GO:0005789">
    <property type="term" value="C:endoplasmic reticulum membrane"/>
    <property type="evidence" value="ECO:0007669"/>
    <property type="project" value="TreeGrafter"/>
</dbReference>
<name>A0A8C2XVY5_CAPHI</name>
<dbReference type="InterPro" id="IPR005052">
    <property type="entry name" value="Lectin_leg"/>
</dbReference>
<dbReference type="Ensembl" id="ENSCHIT00010038158.1">
    <property type="protein sequence ID" value="ENSCHIP00010027009.1"/>
    <property type="gene ID" value="ENSCHIG00010020039.1"/>
</dbReference>
<dbReference type="GO" id="GO:0006888">
    <property type="term" value="P:endoplasmic reticulum to Golgi vesicle-mediated transport"/>
    <property type="evidence" value="ECO:0007669"/>
    <property type="project" value="TreeGrafter"/>
</dbReference>
<reference evidence="7" key="1">
    <citation type="submission" date="2019-03" db="EMBL/GenBank/DDBJ databases">
        <title>Genome sequencing and reference-guided assembly of Black Bengal Goat (Capra hircus).</title>
        <authorList>
            <person name="Siddiki A.Z."/>
            <person name="Baten A."/>
            <person name="Billah M."/>
            <person name="Alam M.A.U."/>
            <person name="Shawrob K.S.M."/>
            <person name="Saha S."/>
            <person name="Chowdhury M."/>
            <person name="Rahman A.H."/>
            <person name="Stear M."/>
            <person name="Miah G."/>
            <person name="Das G.B."/>
            <person name="Hossain M.M."/>
            <person name="Kumkum M."/>
            <person name="Islam M.S."/>
            <person name="Mollah A.M."/>
            <person name="Ahsan A."/>
            <person name="Tusar F."/>
            <person name="Khan M.K.I."/>
        </authorList>
    </citation>
    <scope>NUCLEOTIDE SEQUENCE [LARGE SCALE GENOMIC DNA]</scope>
</reference>
<evidence type="ECO:0000313" key="7">
    <source>
        <dbReference type="Ensembl" id="ENSCHIP00010027009.1"/>
    </source>
</evidence>
<keyword evidence="4" id="KW-1133">Transmembrane helix</keyword>
<keyword evidence="5" id="KW-0472">Membrane</keyword>
<comment type="subcellular location">
    <subcellularLocation>
        <location evidence="1">Membrane</location>
        <topology evidence="1">Single-pass type I membrane protein</topology>
    </subcellularLocation>
</comment>
<dbReference type="AlphaFoldDB" id="A0A8C2XVY5"/>
<evidence type="ECO:0000256" key="5">
    <source>
        <dbReference type="ARBA" id="ARBA00023136"/>
    </source>
</evidence>
<accession>A0A8C2XVY5</accession>
<evidence type="ECO:0000256" key="2">
    <source>
        <dbReference type="ARBA" id="ARBA00022692"/>
    </source>
</evidence>
<dbReference type="GO" id="GO:0030134">
    <property type="term" value="C:COPII-coated ER to Golgi transport vesicle"/>
    <property type="evidence" value="ECO:0007669"/>
    <property type="project" value="TreeGrafter"/>
</dbReference>